<comment type="caution">
    <text evidence="9">The sequence shown here is derived from an EMBL/GenBank/DDBJ whole genome shotgun (WGS) entry which is preliminary data.</text>
</comment>
<dbReference type="InterPro" id="IPR038377">
    <property type="entry name" value="Na/Glc_symporter_sf"/>
</dbReference>
<feature type="transmembrane region" description="Helical" evidence="8">
    <location>
        <begin position="226"/>
        <end position="243"/>
    </location>
</feature>
<keyword evidence="3" id="KW-0813">Transport</keyword>
<feature type="transmembrane region" description="Helical" evidence="8">
    <location>
        <begin position="528"/>
        <end position="545"/>
    </location>
</feature>
<dbReference type="PANTHER" id="PTHR48086">
    <property type="entry name" value="SODIUM/PROLINE SYMPORTER-RELATED"/>
    <property type="match status" value="1"/>
</dbReference>
<dbReference type="GO" id="GO:0005886">
    <property type="term" value="C:plasma membrane"/>
    <property type="evidence" value="ECO:0007669"/>
    <property type="project" value="TreeGrafter"/>
</dbReference>
<dbReference type="InterPro" id="IPR001734">
    <property type="entry name" value="Na/solute_symporter"/>
</dbReference>
<dbReference type="RefSeq" id="WP_115371167.1">
    <property type="nucleotide sequence ID" value="NZ_QASA01000001.1"/>
</dbReference>
<dbReference type="EMBL" id="QASA01000001">
    <property type="protein sequence ID" value="RDC61594.1"/>
    <property type="molecule type" value="Genomic_DNA"/>
</dbReference>
<feature type="transmembrane region" description="Helical" evidence="8">
    <location>
        <begin position="355"/>
        <end position="378"/>
    </location>
</feature>
<feature type="transmembrane region" description="Helical" evidence="8">
    <location>
        <begin position="415"/>
        <end position="431"/>
    </location>
</feature>
<feature type="transmembrane region" description="Helical" evidence="8">
    <location>
        <begin position="12"/>
        <end position="31"/>
    </location>
</feature>
<evidence type="ECO:0000313" key="9">
    <source>
        <dbReference type="EMBL" id="RDC61594.1"/>
    </source>
</evidence>
<dbReference type="Proteomes" id="UP000253919">
    <property type="component" value="Unassembled WGS sequence"/>
</dbReference>
<dbReference type="GO" id="GO:0022857">
    <property type="term" value="F:transmembrane transporter activity"/>
    <property type="evidence" value="ECO:0007669"/>
    <property type="project" value="InterPro"/>
</dbReference>
<proteinExistence type="inferred from homology"/>
<name>A0A369QA78_9BACT</name>
<dbReference type="InterPro" id="IPR050277">
    <property type="entry name" value="Sodium:Solute_Symporter"/>
</dbReference>
<feature type="transmembrane region" description="Helical" evidence="8">
    <location>
        <begin position="390"/>
        <end position="408"/>
    </location>
</feature>
<feature type="transmembrane region" description="Helical" evidence="8">
    <location>
        <begin position="158"/>
        <end position="178"/>
    </location>
</feature>
<dbReference type="AlphaFoldDB" id="A0A369QA78"/>
<evidence type="ECO:0000256" key="6">
    <source>
        <dbReference type="ARBA" id="ARBA00023136"/>
    </source>
</evidence>
<feature type="transmembrane region" description="Helical" evidence="8">
    <location>
        <begin position="51"/>
        <end position="69"/>
    </location>
</feature>
<evidence type="ECO:0000256" key="1">
    <source>
        <dbReference type="ARBA" id="ARBA00004141"/>
    </source>
</evidence>
<evidence type="ECO:0000256" key="5">
    <source>
        <dbReference type="ARBA" id="ARBA00022989"/>
    </source>
</evidence>
<comment type="subcellular location">
    <subcellularLocation>
        <location evidence="1">Membrane</location>
        <topology evidence="1">Multi-pass membrane protein</topology>
    </subcellularLocation>
</comment>
<dbReference type="Pfam" id="PF00474">
    <property type="entry name" value="SSF"/>
    <property type="match status" value="1"/>
</dbReference>
<organism evidence="9 10">
    <name type="scientific">Adhaeribacter pallidiroseus</name>
    <dbReference type="NCBI Taxonomy" id="2072847"/>
    <lineage>
        <taxon>Bacteria</taxon>
        <taxon>Pseudomonadati</taxon>
        <taxon>Bacteroidota</taxon>
        <taxon>Cytophagia</taxon>
        <taxon>Cytophagales</taxon>
        <taxon>Hymenobacteraceae</taxon>
        <taxon>Adhaeribacter</taxon>
    </lineage>
</organism>
<feature type="transmembrane region" description="Helical" evidence="8">
    <location>
        <begin position="264"/>
        <end position="289"/>
    </location>
</feature>
<feature type="transmembrane region" description="Helical" evidence="8">
    <location>
        <begin position="437"/>
        <end position="460"/>
    </location>
</feature>
<evidence type="ECO:0000256" key="7">
    <source>
        <dbReference type="RuleBase" id="RU362091"/>
    </source>
</evidence>
<evidence type="ECO:0000256" key="4">
    <source>
        <dbReference type="ARBA" id="ARBA00022692"/>
    </source>
</evidence>
<keyword evidence="10" id="KW-1185">Reference proteome</keyword>
<feature type="transmembrane region" description="Helical" evidence="8">
    <location>
        <begin position="311"/>
        <end position="334"/>
    </location>
</feature>
<reference evidence="9 10" key="1">
    <citation type="submission" date="2018-04" db="EMBL/GenBank/DDBJ databases">
        <title>Adhaeribacter sp. HMF7616 genome sequencing and assembly.</title>
        <authorList>
            <person name="Kang H."/>
            <person name="Kang J."/>
            <person name="Cha I."/>
            <person name="Kim H."/>
            <person name="Joh K."/>
        </authorList>
    </citation>
    <scope>NUCLEOTIDE SEQUENCE [LARGE SCALE GENOMIC DNA]</scope>
    <source>
        <strain evidence="9 10">HMF7616</strain>
    </source>
</reference>
<comment type="similarity">
    <text evidence="2 7">Belongs to the sodium:solute symporter (SSF) (TC 2.A.21) family.</text>
</comment>
<evidence type="ECO:0000256" key="8">
    <source>
        <dbReference type="SAM" id="Phobius"/>
    </source>
</evidence>
<gene>
    <name evidence="9" type="ORF">AHMF7616_00174</name>
</gene>
<feature type="transmembrane region" description="Helical" evidence="8">
    <location>
        <begin position="185"/>
        <end position="206"/>
    </location>
</feature>
<sequence length="569" mass="61805">MKDSLQLLDYSAIGIYMVLMGTIGLFLGRYVKNINDYFVGDNSIPPLGGAISNFMSLFSTFVFVAYAGIAYEYGVVAILVLWSSVPPALIAAKYFAHRWRRAGLITPVQFLEARFNAPVRQILSWGGIGFKILDSLVRLYSIGLFIAAATPLSLETAILVSGLIVVLYTVLGGIWAVVVTDAVQFVILIFSTLILLPLSIKAVGGLDNLALTIPAHFNLFNGPKGTPLFLLGYYVMVLIKYNGNWAFIQRFYSVRDEAAGVKMGLITAVFFFVFPVVFLIPAIAARSYIPDLADKEMAYVSMCLRLLPEGIMGVMIAAMFAATMSALSATYNVVAGVLTEDIYKRLISPYALGRNLLLVARGSTLLIGILVTFGALYIGNFGGAFEANKLFTGLFAIPMAIPLLMGILYRQPKPWGALVTIVAGIAIGLILNQDKSISWEAATLLQIAICILIMVISGLVPSKDPAYELRVNHFFKRLATPISAAEKPIVNEAFMRSLKYLFAIAMSTTAVLFLTMSLPSIAQLSGQLSFGAGIICLLGAAILWVQAKTTDKNKIPVLPKPETMTYQEN</sequence>
<dbReference type="OrthoDB" id="9761931at2"/>
<keyword evidence="6 8" id="KW-0472">Membrane</keyword>
<protein>
    <submittedName>
        <fullName evidence="9">Sodium-coupled monocarboxylate transporter</fullName>
    </submittedName>
</protein>
<feature type="transmembrane region" description="Helical" evidence="8">
    <location>
        <begin position="75"/>
        <end position="96"/>
    </location>
</feature>
<evidence type="ECO:0000256" key="3">
    <source>
        <dbReference type="ARBA" id="ARBA00022448"/>
    </source>
</evidence>
<keyword evidence="4 8" id="KW-0812">Transmembrane</keyword>
<dbReference type="PROSITE" id="PS50283">
    <property type="entry name" value="NA_SOLUT_SYMP_3"/>
    <property type="match status" value="1"/>
</dbReference>
<dbReference type="PANTHER" id="PTHR48086:SF7">
    <property type="entry name" value="SODIUM-SOLUTE SYMPORTER-RELATED"/>
    <property type="match status" value="1"/>
</dbReference>
<evidence type="ECO:0000313" key="10">
    <source>
        <dbReference type="Proteomes" id="UP000253919"/>
    </source>
</evidence>
<accession>A0A369QA78</accession>
<feature type="transmembrane region" description="Helical" evidence="8">
    <location>
        <begin position="135"/>
        <end position="152"/>
    </location>
</feature>
<feature type="transmembrane region" description="Helical" evidence="8">
    <location>
        <begin position="500"/>
        <end position="522"/>
    </location>
</feature>
<dbReference type="Gene3D" id="1.20.1730.10">
    <property type="entry name" value="Sodium/glucose cotransporter"/>
    <property type="match status" value="1"/>
</dbReference>
<keyword evidence="5 8" id="KW-1133">Transmembrane helix</keyword>
<evidence type="ECO:0000256" key="2">
    <source>
        <dbReference type="ARBA" id="ARBA00006434"/>
    </source>
</evidence>